<gene>
    <name evidence="4" type="ORF">C7B45_00535</name>
</gene>
<proteinExistence type="inferred from homology"/>
<dbReference type="GO" id="GO:0004190">
    <property type="term" value="F:aspartic-type endopeptidase activity"/>
    <property type="evidence" value="ECO:0007669"/>
    <property type="project" value="InterPro"/>
</dbReference>
<keyword evidence="2" id="KW-0812">Transmembrane</keyword>
<feature type="transmembrane region" description="Helical" evidence="2">
    <location>
        <begin position="122"/>
        <end position="140"/>
    </location>
</feature>
<dbReference type="PANTHER" id="PTHR30487:SF0">
    <property type="entry name" value="PREPILIN LEADER PEPTIDASE_N-METHYLTRANSFERASE-RELATED"/>
    <property type="match status" value="1"/>
</dbReference>
<sequence length="214" mass="22573">MADVVRYGSSTAGDVEGGRRMAMTWVLAIAAAALVWGTAWWWGAPTRQTDRVVAAGLSLAAVVGLGIALGYPGQLAWFVPLIGLLAIVGVVDYRHQIIPNRLVLATALWAVVLRLHEGHWSSAALVSVAAFAFYLIVNVVTRGGLGMGDVKFAAVLALALGYPAGVVSLVLGMWAAGFYAVWLLLKSRGNRAQFMALGPFLALGGFVGLFDLLH</sequence>
<feature type="transmembrane region" description="Helical" evidence="2">
    <location>
        <begin position="22"/>
        <end position="43"/>
    </location>
</feature>
<feature type="transmembrane region" description="Helical" evidence="2">
    <location>
        <begin position="194"/>
        <end position="213"/>
    </location>
</feature>
<reference evidence="4 5" key="1">
    <citation type="journal article" date="2014" name="BMC Genomics">
        <title>Comparison of environmental and isolate Sulfobacillus genomes reveals diverse carbon, sulfur, nitrogen, and hydrogen metabolisms.</title>
        <authorList>
            <person name="Justice N.B."/>
            <person name="Norman A."/>
            <person name="Brown C.T."/>
            <person name="Singh A."/>
            <person name="Thomas B.C."/>
            <person name="Banfield J.F."/>
        </authorList>
    </citation>
    <scope>NUCLEOTIDE SEQUENCE [LARGE SCALE GENOMIC DNA]</scope>
    <source>
        <strain evidence="4">AMDSBA3</strain>
    </source>
</reference>
<dbReference type="InterPro" id="IPR050882">
    <property type="entry name" value="Prepilin_peptidase/N-MTase"/>
</dbReference>
<comment type="caution">
    <text evidence="4">The sequence shown here is derived from an EMBL/GenBank/DDBJ whole genome shotgun (WGS) entry which is preliminary data.</text>
</comment>
<comment type="similarity">
    <text evidence="1">Belongs to the peptidase A24 family.</text>
</comment>
<dbReference type="EMBL" id="PXYV01000001">
    <property type="protein sequence ID" value="PSR24133.1"/>
    <property type="molecule type" value="Genomic_DNA"/>
</dbReference>
<feature type="transmembrane region" description="Helical" evidence="2">
    <location>
        <begin position="98"/>
        <end position="116"/>
    </location>
</feature>
<dbReference type="GO" id="GO:0006465">
    <property type="term" value="P:signal peptide processing"/>
    <property type="evidence" value="ECO:0007669"/>
    <property type="project" value="TreeGrafter"/>
</dbReference>
<name>A0A2T2WPI5_9FIRM</name>
<feature type="transmembrane region" description="Helical" evidence="2">
    <location>
        <begin position="75"/>
        <end position="91"/>
    </location>
</feature>
<dbReference type="Proteomes" id="UP000241848">
    <property type="component" value="Unassembled WGS sequence"/>
</dbReference>
<organism evidence="4 5">
    <name type="scientific">Sulfobacillus acidophilus</name>
    <dbReference type="NCBI Taxonomy" id="53633"/>
    <lineage>
        <taxon>Bacteria</taxon>
        <taxon>Bacillati</taxon>
        <taxon>Bacillota</taxon>
        <taxon>Clostridia</taxon>
        <taxon>Eubacteriales</taxon>
        <taxon>Clostridiales Family XVII. Incertae Sedis</taxon>
        <taxon>Sulfobacillus</taxon>
    </lineage>
</organism>
<evidence type="ECO:0000259" key="3">
    <source>
        <dbReference type="Pfam" id="PF01478"/>
    </source>
</evidence>
<evidence type="ECO:0000313" key="4">
    <source>
        <dbReference type="EMBL" id="PSR24133.1"/>
    </source>
</evidence>
<evidence type="ECO:0000256" key="1">
    <source>
        <dbReference type="ARBA" id="ARBA00005801"/>
    </source>
</evidence>
<keyword evidence="2" id="KW-1133">Transmembrane helix</keyword>
<keyword evidence="2" id="KW-0472">Membrane</keyword>
<evidence type="ECO:0000313" key="5">
    <source>
        <dbReference type="Proteomes" id="UP000241848"/>
    </source>
</evidence>
<accession>A0A2T2WPI5</accession>
<protein>
    <recommendedName>
        <fullName evidence="3">Prepilin type IV endopeptidase peptidase domain-containing protein</fullName>
    </recommendedName>
</protein>
<dbReference type="PANTHER" id="PTHR30487">
    <property type="entry name" value="TYPE 4 PREPILIN-LIKE PROTEINS LEADER PEPTIDE-PROCESSING ENZYME"/>
    <property type="match status" value="1"/>
</dbReference>
<dbReference type="InterPro" id="IPR000045">
    <property type="entry name" value="Prepilin_IV_endopep_pep"/>
</dbReference>
<dbReference type="Pfam" id="PF01478">
    <property type="entry name" value="Peptidase_A24"/>
    <property type="match status" value="1"/>
</dbReference>
<dbReference type="Gene3D" id="1.20.120.1220">
    <property type="match status" value="1"/>
</dbReference>
<dbReference type="GO" id="GO:0005886">
    <property type="term" value="C:plasma membrane"/>
    <property type="evidence" value="ECO:0007669"/>
    <property type="project" value="TreeGrafter"/>
</dbReference>
<dbReference type="AlphaFoldDB" id="A0A2T2WPI5"/>
<feature type="transmembrane region" description="Helical" evidence="2">
    <location>
        <begin position="52"/>
        <end position="69"/>
    </location>
</feature>
<feature type="domain" description="Prepilin type IV endopeptidase peptidase" evidence="3">
    <location>
        <begin position="81"/>
        <end position="181"/>
    </location>
</feature>
<feature type="transmembrane region" description="Helical" evidence="2">
    <location>
        <begin position="152"/>
        <end position="182"/>
    </location>
</feature>
<evidence type="ECO:0000256" key="2">
    <source>
        <dbReference type="SAM" id="Phobius"/>
    </source>
</evidence>